<dbReference type="AlphaFoldDB" id="F9D2J5"/>
<sequence length="45" mass="5051">MGSGNRQDRRTITPRPTAFSGGHAPTGACPPDLFFRRKRRQILLI</sequence>
<name>F9D2J5_PREDD</name>
<gene>
    <name evidence="2" type="ORF">HMPREF9136_1023</name>
</gene>
<accession>F9D2J5</accession>
<organism evidence="2 3">
    <name type="scientific">Prevotella dentalis (strain ATCC 49559 / DSM 3688 / JCM 13448 / NCTC 12043 / ES 2772)</name>
    <name type="common">Mitsuokella dentalis</name>
    <dbReference type="NCBI Taxonomy" id="908937"/>
    <lineage>
        <taxon>Bacteria</taxon>
        <taxon>Pseudomonadati</taxon>
        <taxon>Bacteroidota</taxon>
        <taxon>Bacteroidia</taxon>
        <taxon>Bacteroidales</taxon>
        <taxon>Prevotellaceae</taxon>
        <taxon>Prevotella</taxon>
    </lineage>
</organism>
<reference evidence="2 3" key="1">
    <citation type="submission" date="2011-04" db="EMBL/GenBank/DDBJ databases">
        <authorList>
            <person name="Muzny D."/>
            <person name="Qin X."/>
            <person name="Deng J."/>
            <person name="Jiang H."/>
            <person name="Liu Y."/>
            <person name="Qu J."/>
            <person name="Song X.-Z."/>
            <person name="Zhang L."/>
            <person name="Thornton R."/>
            <person name="Coyle M."/>
            <person name="Francisco L."/>
            <person name="Jackson L."/>
            <person name="Javaid M."/>
            <person name="Korchina V."/>
            <person name="Kovar C."/>
            <person name="Mata R."/>
            <person name="Mathew T."/>
            <person name="Ngo R."/>
            <person name="Nguyen L."/>
            <person name="Nguyen N."/>
            <person name="Okwuonu G."/>
            <person name="Ongeri F."/>
            <person name="Pham C."/>
            <person name="Simmons D."/>
            <person name="Wilczek-Boney K."/>
            <person name="Hale W."/>
            <person name="Jakkamsetti A."/>
            <person name="Pham P."/>
            <person name="Ruth R."/>
            <person name="San Lucas F."/>
            <person name="Warren J."/>
            <person name="Zhang J."/>
            <person name="Zhao Z."/>
            <person name="Zhou C."/>
            <person name="Zhu D."/>
            <person name="Lee S."/>
            <person name="Bess C."/>
            <person name="Blankenburg K."/>
            <person name="Forbes L."/>
            <person name="Fu Q."/>
            <person name="Gubbala S."/>
            <person name="Hirani K."/>
            <person name="Jayaseelan J.C."/>
            <person name="Lara F."/>
            <person name="Munidasa M."/>
            <person name="Palculict T."/>
            <person name="Patil S."/>
            <person name="Pu L.-L."/>
            <person name="Saada N."/>
            <person name="Tang L."/>
            <person name="Weissenberger G."/>
            <person name="Zhu Y."/>
            <person name="Hemphill L."/>
            <person name="Shang Y."/>
            <person name="Youmans B."/>
            <person name="Ayvaz T."/>
            <person name="Ross M."/>
            <person name="Santibanez J."/>
            <person name="Aqrawi P."/>
            <person name="Gross S."/>
            <person name="Joshi V."/>
            <person name="Fowler G."/>
            <person name="Nazareth L."/>
            <person name="Reid J."/>
            <person name="Worley K."/>
            <person name="Petrosino J."/>
            <person name="Highlander S."/>
            <person name="Gibbs R."/>
        </authorList>
    </citation>
    <scope>NUCLEOTIDE SEQUENCE [LARGE SCALE GENOMIC DNA]</scope>
    <source>
        <strain evidence="2 3">DSM 3688</strain>
    </source>
</reference>
<feature type="compositionally biased region" description="Basic and acidic residues" evidence="1">
    <location>
        <begin position="1"/>
        <end position="11"/>
    </location>
</feature>
<dbReference type="Proteomes" id="UP000007820">
    <property type="component" value="Unassembled WGS sequence"/>
</dbReference>
<proteinExistence type="predicted"/>
<evidence type="ECO:0000313" key="2">
    <source>
        <dbReference type="EMBL" id="EGQ15658.1"/>
    </source>
</evidence>
<dbReference type="EC" id="2.7.13.3" evidence="2"/>
<keyword evidence="2" id="KW-0418">Kinase</keyword>
<dbReference type="EMBL" id="AFPW01000013">
    <property type="protein sequence ID" value="EGQ15658.1"/>
    <property type="molecule type" value="Genomic_DNA"/>
</dbReference>
<evidence type="ECO:0000313" key="3">
    <source>
        <dbReference type="Proteomes" id="UP000007820"/>
    </source>
</evidence>
<dbReference type="GO" id="GO:0004673">
    <property type="term" value="F:protein histidine kinase activity"/>
    <property type="evidence" value="ECO:0007669"/>
    <property type="project" value="UniProtKB-EC"/>
</dbReference>
<evidence type="ECO:0000256" key="1">
    <source>
        <dbReference type="SAM" id="MobiDB-lite"/>
    </source>
</evidence>
<keyword evidence="2" id="KW-0808">Transferase</keyword>
<comment type="caution">
    <text evidence="2">The sequence shown here is derived from an EMBL/GenBank/DDBJ whole genome shotgun (WGS) entry which is preliminary data.</text>
</comment>
<feature type="region of interest" description="Disordered" evidence="1">
    <location>
        <begin position="1"/>
        <end position="32"/>
    </location>
</feature>
<protein>
    <submittedName>
        <fullName evidence="2">Sensor histidine kinase</fullName>
        <ecNumber evidence="2">2.7.13.3</ecNumber>
    </submittedName>
</protein>